<accession>A0A508AK08</accession>
<dbReference type="RefSeq" id="WP_141482647.1">
    <property type="nucleotide sequence ID" value="NZ_VICD02000219.1"/>
</dbReference>
<dbReference type="AlphaFoldDB" id="A0A508AK08"/>
<dbReference type="Proteomes" id="UP000320431">
    <property type="component" value="Unassembled WGS sequence"/>
</dbReference>
<dbReference type="InterPro" id="IPR026634">
    <property type="entry name" value="TPST-like"/>
</dbReference>
<dbReference type="InterPro" id="IPR027417">
    <property type="entry name" value="P-loop_NTPase"/>
</dbReference>
<dbReference type="SUPFAM" id="SSF52540">
    <property type="entry name" value="P-loop containing nucleoside triphosphate hydrolases"/>
    <property type="match status" value="1"/>
</dbReference>
<dbReference type="Pfam" id="PF13469">
    <property type="entry name" value="Sulfotransfer_3"/>
    <property type="match status" value="1"/>
</dbReference>
<dbReference type="PANTHER" id="PTHR12788:SF10">
    <property type="entry name" value="PROTEIN-TYROSINE SULFOTRANSFERASE"/>
    <property type="match status" value="1"/>
</dbReference>
<comment type="caution">
    <text evidence="2">The sequence shown here is derived from an EMBL/GenBank/DDBJ whole genome shotgun (WGS) entry which is preliminary data.</text>
</comment>
<evidence type="ECO:0000313" key="3">
    <source>
        <dbReference type="Proteomes" id="UP000320431"/>
    </source>
</evidence>
<dbReference type="EMBL" id="VICD02000219">
    <property type="protein sequence ID" value="KAB8179310.1"/>
    <property type="molecule type" value="Genomic_DNA"/>
</dbReference>
<organism evidence="2 3">
    <name type="scientific">Marilutibacter maris</name>
    <dbReference type="NCBI Taxonomy" id="1605891"/>
    <lineage>
        <taxon>Bacteria</taxon>
        <taxon>Pseudomonadati</taxon>
        <taxon>Pseudomonadota</taxon>
        <taxon>Gammaproteobacteria</taxon>
        <taxon>Lysobacterales</taxon>
        <taxon>Lysobacteraceae</taxon>
        <taxon>Marilutibacter</taxon>
    </lineage>
</organism>
<dbReference type="GO" id="GO:0008476">
    <property type="term" value="F:protein-tyrosine sulfotransferase activity"/>
    <property type="evidence" value="ECO:0007669"/>
    <property type="project" value="InterPro"/>
</dbReference>
<keyword evidence="1" id="KW-0808">Transferase</keyword>
<protein>
    <submittedName>
        <fullName evidence="2">Uncharacterized protein</fullName>
    </submittedName>
</protein>
<proteinExistence type="predicted"/>
<evidence type="ECO:0000256" key="1">
    <source>
        <dbReference type="ARBA" id="ARBA00022679"/>
    </source>
</evidence>
<gene>
    <name evidence="2" type="ORF">FKV24_012830</name>
</gene>
<reference evidence="2 3" key="1">
    <citation type="submission" date="2019-10" db="EMBL/GenBank/DDBJ databases">
        <title>Lysobacter alkalisoli sp. nov., isolated from saline-alkaline soil.</title>
        <authorList>
            <person name="Sun J.-Q."/>
        </authorList>
    </citation>
    <scope>NUCLEOTIDE SEQUENCE [LARGE SCALE GENOMIC DNA]</scope>
    <source>
        <strain evidence="2 3">KCTC 42381</strain>
    </source>
</reference>
<sequence>METNKKTKPVFIIGAPRSATSAMVWALGQHPNIQPMPETAWIASYGVGAYLSYLKGSERERFSHLSNVDYPLEPFMRRVGESVDAIVRDVFAVRCERFYGDYRTTGVLSVNPRHPNPNLQILRSVDDAKQRWIDGTPMNSQFIWILAQMFPEARFIHNLRQPHEVVTSLEGFATVGADPQPLTQGLETWIQHTENAWFAERAFGNARVFRADFHRIAQEPEELLAEILEFLGEDFDPACLLPLKHRLNSSEVDARREETLQRLRDLRAFQTAEALYGQIVEKKVQRQPDVEAEAVLERRFLDYCHEKTLV</sequence>
<dbReference type="Gene3D" id="3.40.50.300">
    <property type="entry name" value="P-loop containing nucleotide triphosphate hydrolases"/>
    <property type="match status" value="1"/>
</dbReference>
<evidence type="ECO:0000313" key="2">
    <source>
        <dbReference type="EMBL" id="KAB8179310.1"/>
    </source>
</evidence>
<dbReference type="PANTHER" id="PTHR12788">
    <property type="entry name" value="PROTEIN-TYROSINE SULFOTRANSFERASE 2"/>
    <property type="match status" value="1"/>
</dbReference>
<name>A0A508AK08_9GAMM</name>